<keyword evidence="3" id="KW-0862">Zinc</keyword>
<evidence type="ECO:0000256" key="4">
    <source>
        <dbReference type="ARBA" id="ARBA00023015"/>
    </source>
</evidence>
<dbReference type="GO" id="GO:0046872">
    <property type="term" value="F:metal ion binding"/>
    <property type="evidence" value="ECO:0007669"/>
    <property type="project" value="UniProtKB-KW"/>
</dbReference>
<evidence type="ECO:0000313" key="9">
    <source>
        <dbReference type="Proteomes" id="UP000184330"/>
    </source>
</evidence>
<keyword evidence="6" id="KW-0804">Transcription</keyword>
<keyword evidence="5" id="KW-0238">DNA-binding</keyword>
<keyword evidence="9" id="KW-1185">Reference proteome</keyword>
<evidence type="ECO:0000256" key="7">
    <source>
        <dbReference type="ARBA" id="ARBA00023242"/>
    </source>
</evidence>
<dbReference type="GO" id="GO:0043565">
    <property type="term" value="F:sequence-specific DNA binding"/>
    <property type="evidence" value="ECO:0007669"/>
    <property type="project" value="TreeGrafter"/>
</dbReference>
<dbReference type="OrthoDB" id="2399539at2759"/>
<proteinExistence type="predicted"/>
<dbReference type="AlphaFoldDB" id="A0A1L7XHS0"/>
<dbReference type="PANTHER" id="PTHR47782">
    <property type="entry name" value="ZN(II)2CYS6 TRANSCRIPTION FACTOR (EUROFUNG)-RELATED"/>
    <property type="match status" value="1"/>
</dbReference>
<evidence type="ECO:0000256" key="1">
    <source>
        <dbReference type="ARBA" id="ARBA00004123"/>
    </source>
</evidence>
<name>A0A1L7XHS0_9HELO</name>
<dbReference type="EMBL" id="FJOG01000027">
    <property type="protein sequence ID" value="CZR64571.1"/>
    <property type="molecule type" value="Genomic_DNA"/>
</dbReference>
<evidence type="ECO:0000256" key="6">
    <source>
        <dbReference type="ARBA" id="ARBA00023163"/>
    </source>
</evidence>
<comment type="subcellular location">
    <subcellularLocation>
        <location evidence="1">Nucleus</location>
    </subcellularLocation>
</comment>
<evidence type="ECO:0000256" key="2">
    <source>
        <dbReference type="ARBA" id="ARBA00022723"/>
    </source>
</evidence>
<evidence type="ECO:0000313" key="8">
    <source>
        <dbReference type="EMBL" id="CZR64571.1"/>
    </source>
</evidence>
<dbReference type="Proteomes" id="UP000184330">
    <property type="component" value="Unassembled WGS sequence"/>
</dbReference>
<organism evidence="8 9">
    <name type="scientific">Phialocephala subalpina</name>
    <dbReference type="NCBI Taxonomy" id="576137"/>
    <lineage>
        <taxon>Eukaryota</taxon>
        <taxon>Fungi</taxon>
        <taxon>Dikarya</taxon>
        <taxon>Ascomycota</taxon>
        <taxon>Pezizomycotina</taxon>
        <taxon>Leotiomycetes</taxon>
        <taxon>Helotiales</taxon>
        <taxon>Mollisiaceae</taxon>
        <taxon>Phialocephala</taxon>
        <taxon>Phialocephala fortinii species complex</taxon>
    </lineage>
</organism>
<keyword evidence="7" id="KW-0539">Nucleus</keyword>
<keyword evidence="2" id="KW-0479">Metal-binding</keyword>
<evidence type="ECO:0000256" key="3">
    <source>
        <dbReference type="ARBA" id="ARBA00022833"/>
    </source>
</evidence>
<dbReference type="InterPro" id="IPR052202">
    <property type="entry name" value="Yeast_MetPath_Reg"/>
</dbReference>
<evidence type="ECO:0000256" key="5">
    <source>
        <dbReference type="ARBA" id="ARBA00023125"/>
    </source>
</evidence>
<protein>
    <recommendedName>
        <fullName evidence="10">Transcription factor domain-containing protein</fullName>
    </recommendedName>
</protein>
<dbReference type="GO" id="GO:0045944">
    <property type="term" value="P:positive regulation of transcription by RNA polymerase II"/>
    <property type="evidence" value="ECO:0007669"/>
    <property type="project" value="TreeGrafter"/>
</dbReference>
<dbReference type="CDD" id="cd12148">
    <property type="entry name" value="fungal_TF_MHR"/>
    <property type="match status" value="1"/>
</dbReference>
<accession>A0A1L7XHS0</accession>
<dbReference type="GO" id="GO:0000981">
    <property type="term" value="F:DNA-binding transcription factor activity, RNA polymerase II-specific"/>
    <property type="evidence" value="ECO:0007669"/>
    <property type="project" value="TreeGrafter"/>
</dbReference>
<sequence length="264" mass="29511">MSLSMCFEESALHLVYANSGRILETAGETGNFFADQHYETALQHMDAVLEVNDTRSVIFLLLMALYCLRGPKDPAAWILAGLAVRLCIELARPPAVANNNIGVKRFRTNTMIEKIPRMSHTMVWMSSLKADYSPLSLQSVFVAGLTLMYCTWLAPRNFLDVSCPISDCNIMLYVMTERWPAARKALDQALPGGARTDYSGTNLSQERGNNTRKSMGMWPGAMMGHGTQMSNFWDSAFMGGLDDFEGLTTDWDLATWEGVRTFNY</sequence>
<dbReference type="GO" id="GO:0005634">
    <property type="term" value="C:nucleus"/>
    <property type="evidence" value="ECO:0007669"/>
    <property type="project" value="UniProtKB-SubCell"/>
</dbReference>
<gene>
    <name evidence="8" type="ORF">PAC_14469</name>
</gene>
<reference evidence="8 9" key="1">
    <citation type="submission" date="2016-03" db="EMBL/GenBank/DDBJ databases">
        <authorList>
            <person name="Ploux O."/>
        </authorList>
    </citation>
    <scope>NUCLEOTIDE SEQUENCE [LARGE SCALE GENOMIC DNA]</scope>
    <source>
        <strain evidence="8 9">UAMH 11012</strain>
    </source>
</reference>
<dbReference type="PANTHER" id="PTHR47782:SF12">
    <property type="entry name" value="ZN(II)2CYS6 TRANSCRIPTION FACTOR (EUROFUNG)"/>
    <property type="match status" value="1"/>
</dbReference>
<keyword evidence="4" id="KW-0805">Transcription regulation</keyword>
<evidence type="ECO:0008006" key="10">
    <source>
        <dbReference type="Google" id="ProtNLM"/>
    </source>
</evidence>